<evidence type="ECO:0008006" key="3">
    <source>
        <dbReference type="Google" id="ProtNLM"/>
    </source>
</evidence>
<dbReference type="EMBL" id="KV419418">
    <property type="protein sequence ID" value="KZS90877.1"/>
    <property type="molecule type" value="Genomic_DNA"/>
</dbReference>
<dbReference type="AlphaFoldDB" id="A0A164RTS5"/>
<evidence type="ECO:0000313" key="1">
    <source>
        <dbReference type="EMBL" id="KZS90877.1"/>
    </source>
</evidence>
<protein>
    <recommendedName>
        <fullName evidence="3">F-box domain-containing protein</fullName>
    </recommendedName>
</protein>
<accession>A0A164RTS5</accession>
<evidence type="ECO:0000313" key="2">
    <source>
        <dbReference type="Proteomes" id="UP000076722"/>
    </source>
</evidence>
<organism evidence="1 2">
    <name type="scientific">Sistotremastrum niveocremeum HHB9708</name>
    <dbReference type="NCBI Taxonomy" id="1314777"/>
    <lineage>
        <taxon>Eukaryota</taxon>
        <taxon>Fungi</taxon>
        <taxon>Dikarya</taxon>
        <taxon>Basidiomycota</taxon>
        <taxon>Agaricomycotina</taxon>
        <taxon>Agaricomycetes</taxon>
        <taxon>Sistotremastrales</taxon>
        <taxon>Sistotremastraceae</taxon>
        <taxon>Sertulicium</taxon>
        <taxon>Sertulicium niveocremeum</taxon>
    </lineage>
</organism>
<dbReference type="Proteomes" id="UP000076722">
    <property type="component" value="Unassembled WGS sequence"/>
</dbReference>
<name>A0A164RTS5_9AGAM</name>
<keyword evidence="2" id="KW-1185">Reference proteome</keyword>
<proteinExistence type="predicted"/>
<reference evidence="1 2" key="1">
    <citation type="journal article" date="2016" name="Mol. Biol. Evol.">
        <title>Comparative Genomics of Early-Diverging Mushroom-Forming Fungi Provides Insights into the Origins of Lignocellulose Decay Capabilities.</title>
        <authorList>
            <person name="Nagy L.G."/>
            <person name="Riley R."/>
            <person name="Tritt A."/>
            <person name="Adam C."/>
            <person name="Daum C."/>
            <person name="Floudas D."/>
            <person name="Sun H."/>
            <person name="Yadav J.S."/>
            <person name="Pangilinan J."/>
            <person name="Larsson K.H."/>
            <person name="Matsuura K."/>
            <person name="Barry K."/>
            <person name="Labutti K."/>
            <person name="Kuo R."/>
            <person name="Ohm R.A."/>
            <person name="Bhattacharya S.S."/>
            <person name="Shirouzu T."/>
            <person name="Yoshinaga Y."/>
            <person name="Martin F.M."/>
            <person name="Grigoriev I.V."/>
            <person name="Hibbett D.S."/>
        </authorList>
    </citation>
    <scope>NUCLEOTIDE SEQUENCE [LARGE SCALE GENOMIC DNA]</scope>
    <source>
        <strain evidence="1 2">HHB9708</strain>
    </source>
</reference>
<sequence length="413" mass="46542">MPRKFLRKGVPVTSGSRYEAEAEYESPNQAVLPQELWRNIVEEVASDSNSDSRRETLCNLSLTSRSLCAEAQRILYRNLLMHDGTPIVGKISRALHGGAAKHVRSLHVANYHGVPGRRGRSSETFFFSLPFDRMDNLHSLNIDSKQFLMNRDRALELCKFLNTSLKANSLTTFHSSMLLTPSLCYLFETQNKITDLSVTGIDEALGFSQLQNPQFLPVLKRVKVTFCSGTTLKELVRTRPIAVICSPPYLEDLEPCLACASHLVALDLSRVLMTGVDGLDSTQRIVSAAVNLRFLLSYRLIFYPDEIDLPNRVFSVFHTLANLQAFGIILEFRDPMPHVGDNATDQLPVNAIEDVVLPHHLQTLFVSNTRHNLSARVTITQLRQRTSNNGWEIHDKQGNLDPVEWFNSEILDI</sequence>
<gene>
    <name evidence="1" type="ORF">SISNIDRAFT_487896</name>
</gene>
<dbReference type="OrthoDB" id="3188866at2759"/>